<dbReference type="Pfam" id="PF02771">
    <property type="entry name" value="Acyl-CoA_dh_N"/>
    <property type="match status" value="1"/>
</dbReference>
<dbReference type="InterPro" id="IPR009100">
    <property type="entry name" value="AcylCoA_DH/oxidase_NM_dom_sf"/>
</dbReference>
<organism evidence="10 11">
    <name type="scientific">Panagrellus redivivus</name>
    <name type="common">Microworm</name>
    <dbReference type="NCBI Taxonomy" id="6233"/>
    <lineage>
        <taxon>Eukaryota</taxon>
        <taxon>Metazoa</taxon>
        <taxon>Ecdysozoa</taxon>
        <taxon>Nematoda</taxon>
        <taxon>Chromadorea</taxon>
        <taxon>Rhabditida</taxon>
        <taxon>Tylenchina</taxon>
        <taxon>Panagrolaimomorpha</taxon>
        <taxon>Panagrolaimoidea</taxon>
        <taxon>Panagrolaimidae</taxon>
        <taxon>Panagrellus</taxon>
    </lineage>
</organism>
<dbReference type="PANTHER" id="PTHR43884:SF12">
    <property type="entry name" value="ISOVALERYL-COA DEHYDROGENASE, MITOCHONDRIAL-RELATED"/>
    <property type="match status" value="1"/>
</dbReference>
<dbReference type="GO" id="GO:0050660">
    <property type="term" value="F:flavin adenine dinucleotide binding"/>
    <property type="evidence" value="ECO:0007669"/>
    <property type="project" value="InterPro"/>
</dbReference>
<dbReference type="InterPro" id="IPR009075">
    <property type="entry name" value="AcylCo_DH/oxidase_C"/>
</dbReference>
<keyword evidence="5 6" id="KW-0560">Oxidoreductase</keyword>
<dbReference type="WBParaSite" id="Pan_g22339.t1">
    <property type="protein sequence ID" value="Pan_g22339.t1"/>
    <property type="gene ID" value="Pan_g22339"/>
</dbReference>
<feature type="domain" description="Acyl-CoA oxidase/dehydrogenase middle" evidence="8">
    <location>
        <begin position="160"/>
        <end position="257"/>
    </location>
</feature>
<dbReference type="InterPro" id="IPR037069">
    <property type="entry name" value="AcylCoA_DH/ox_N_sf"/>
</dbReference>
<dbReference type="InterPro" id="IPR036250">
    <property type="entry name" value="AcylCo_DH-like_C"/>
</dbReference>
<evidence type="ECO:0000256" key="5">
    <source>
        <dbReference type="ARBA" id="ARBA00023002"/>
    </source>
</evidence>
<evidence type="ECO:0000256" key="2">
    <source>
        <dbReference type="ARBA" id="ARBA00009347"/>
    </source>
</evidence>
<comment type="similarity">
    <text evidence="2 6">Belongs to the acyl-CoA dehydrogenase family.</text>
</comment>
<dbReference type="PANTHER" id="PTHR43884">
    <property type="entry name" value="ACYL-COA DEHYDROGENASE"/>
    <property type="match status" value="1"/>
</dbReference>
<evidence type="ECO:0000313" key="10">
    <source>
        <dbReference type="Proteomes" id="UP000492821"/>
    </source>
</evidence>
<dbReference type="SUPFAM" id="SSF47203">
    <property type="entry name" value="Acyl-CoA dehydrogenase C-terminal domain-like"/>
    <property type="match status" value="1"/>
</dbReference>
<reference evidence="10" key="1">
    <citation type="journal article" date="2013" name="Genetics">
        <title>The draft genome and transcriptome of Panagrellus redivivus are shaped by the harsh demands of a free-living lifestyle.</title>
        <authorList>
            <person name="Srinivasan J."/>
            <person name="Dillman A.R."/>
            <person name="Macchietto M.G."/>
            <person name="Heikkinen L."/>
            <person name="Lakso M."/>
            <person name="Fracchia K.M."/>
            <person name="Antoshechkin I."/>
            <person name="Mortazavi A."/>
            <person name="Wong G."/>
            <person name="Sternberg P.W."/>
        </authorList>
    </citation>
    <scope>NUCLEOTIDE SEQUENCE [LARGE SCALE GENOMIC DNA]</scope>
    <source>
        <strain evidence="10">MT8872</strain>
    </source>
</reference>
<dbReference type="FunFam" id="2.40.110.10:FF:000006">
    <property type="entry name" value="very long-chain specific acyl-CoA dehydrogenase, mitochondrial"/>
    <property type="match status" value="1"/>
</dbReference>
<dbReference type="Gene3D" id="1.10.540.10">
    <property type="entry name" value="Acyl-CoA dehydrogenase/oxidase, N-terminal domain"/>
    <property type="match status" value="1"/>
</dbReference>
<feature type="domain" description="Acyl-CoA dehydrogenase/oxidase N-terminal" evidence="9">
    <location>
        <begin position="46"/>
        <end position="152"/>
    </location>
</feature>
<dbReference type="Gene3D" id="2.40.110.10">
    <property type="entry name" value="Butyryl-CoA Dehydrogenase, subunit A, domain 2"/>
    <property type="match status" value="1"/>
</dbReference>
<evidence type="ECO:0000256" key="4">
    <source>
        <dbReference type="ARBA" id="ARBA00022827"/>
    </source>
</evidence>
<dbReference type="Proteomes" id="UP000492821">
    <property type="component" value="Unassembled WGS sequence"/>
</dbReference>
<evidence type="ECO:0000256" key="1">
    <source>
        <dbReference type="ARBA" id="ARBA00001974"/>
    </source>
</evidence>
<evidence type="ECO:0000256" key="3">
    <source>
        <dbReference type="ARBA" id="ARBA00022630"/>
    </source>
</evidence>
<dbReference type="PROSITE" id="PS00073">
    <property type="entry name" value="ACYL_COA_DH_2"/>
    <property type="match status" value="1"/>
</dbReference>
<dbReference type="InterPro" id="IPR046373">
    <property type="entry name" value="Acyl-CoA_Oxase/DH_mid-dom_sf"/>
</dbReference>
<dbReference type="FunFam" id="1.20.140.10:FF:000011">
    <property type="entry name" value="Medium-chain specific acyl-CoA dehydrogenase, mitochondrial"/>
    <property type="match status" value="1"/>
</dbReference>
<dbReference type="InterPro" id="IPR006091">
    <property type="entry name" value="Acyl-CoA_Oxase/DH_mid-dom"/>
</dbReference>
<dbReference type="AlphaFoldDB" id="A0A7E4VMH3"/>
<keyword evidence="3 6" id="KW-0285">Flavoprotein</keyword>
<protein>
    <submittedName>
        <fullName evidence="11">Acyl-CoA dehydrogenase</fullName>
    </submittedName>
</protein>
<dbReference type="SUPFAM" id="SSF56645">
    <property type="entry name" value="Acyl-CoA dehydrogenase NM domain-like"/>
    <property type="match status" value="1"/>
</dbReference>
<dbReference type="GO" id="GO:0003995">
    <property type="term" value="F:acyl-CoA dehydrogenase activity"/>
    <property type="evidence" value="ECO:0007669"/>
    <property type="project" value="InterPro"/>
</dbReference>
<dbReference type="InterPro" id="IPR013786">
    <property type="entry name" value="AcylCoA_DH/ox_N"/>
</dbReference>
<keyword evidence="4 6" id="KW-0274">FAD</keyword>
<keyword evidence="10" id="KW-1185">Reference proteome</keyword>
<feature type="domain" description="Acyl-CoA dehydrogenase/oxidase C-terminal" evidence="7">
    <location>
        <begin position="269"/>
        <end position="418"/>
    </location>
</feature>
<reference evidence="11" key="2">
    <citation type="submission" date="2020-10" db="UniProtKB">
        <authorList>
            <consortium name="WormBaseParasite"/>
        </authorList>
    </citation>
    <scope>IDENTIFICATION</scope>
</reference>
<name>A0A7E4VMH3_PANRE</name>
<comment type="cofactor">
    <cofactor evidence="1 6">
        <name>FAD</name>
        <dbReference type="ChEBI" id="CHEBI:57692"/>
    </cofactor>
</comment>
<dbReference type="InterPro" id="IPR006089">
    <property type="entry name" value="Acyl-CoA_DH_CS"/>
</dbReference>
<dbReference type="Pfam" id="PF02770">
    <property type="entry name" value="Acyl-CoA_dh_M"/>
    <property type="match status" value="1"/>
</dbReference>
<evidence type="ECO:0000259" key="9">
    <source>
        <dbReference type="Pfam" id="PF02771"/>
    </source>
</evidence>
<sequence length="423" mass="46810">MHLLKSSIHRFNTFLVAKSKLLPPTSHSTRSSHNYAESFYATDDNEYDLFIETARKFVLDEVVPKAGHYDETGEYPWELVRKAHELGLMNTDTPEEYGGLELPLPTKARLYEEFGYGCTGLGTSLMVNELAQIPLRLAGSTYLRDKYIRKMTESPILASYAVTEANAGSDLANLKTRAELRMGHFVLNGSKVWITNGGIADWFFVLARTDFQMNAPRSTAFSGFIVDASTAGITVGKKEQNMGQRCSDTRTIHFDNVIVPLENVVGEPGDGFKLAMRSFDRTRPIVAAMACGLSRRALDAATTYATQRKTFGRPLTDHQGISFKLANMAMNLELSRLAMTKAATIVEENGKDAAYFSSIAKCFAADTAVRAASDAIQVFGGNGFNKEYPVEKLLRDAKLLQIYGGTSEIQKLVVSRRLVARYV</sequence>
<evidence type="ECO:0000256" key="6">
    <source>
        <dbReference type="RuleBase" id="RU362125"/>
    </source>
</evidence>
<dbReference type="Gene3D" id="1.20.140.10">
    <property type="entry name" value="Butyryl-CoA Dehydrogenase, subunit A, domain 3"/>
    <property type="match status" value="1"/>
</dbReference>
<dbReference type="PIRSF" id="PIRSF016578">
    <property type="entry name" value="HsaA"/>
    <property type="match status" value="1"/>
</dbReference>
<evidence type="ECO:0000259" key="8">
    <source>
        <dbReference type="Pfam" id="PF02770"/>
    </source>
</evidence>
<evidence type="ECO:0000313" key="11">
    <source>
        <dbReference type="WBParaSite" id="Pan_g22339.t1"/>
    </source>
</evidence>
<evidence type="ECO:0000259" key="7">
    <source>
        <dbReference type="Pfam" id="PF00441"/>
    </source>
</evidence>
<dbReference type="Pfam" id="PF00441">
    <property type="entry name" value="Acyl-CoA_dh_1"/>
    <property type="match status" value="1"/>
</dbReference>
<accession>A0A7E4VMH3</accession>
<proteinExistence type="inferred from homology"/>